<dbReference type="Pfam" id="PF01230">
    <property type="entry name" value="HIT"/>
    <property type="match status" value="1"/>
</dbReference>
<comment type="caution">
    <text evidence="1">Lacks conserved residue(s) required for the propagation of feature annotation.</text>
</comment>
<dbReference type="Gene3D" id="3.30.428.10">
    <property type="entry name" value="HIT-like"/>
    <property type="match status" value="1"/>
</dbReference>
<comment type="caution">
    <text evidence="3">The sequence shown here is derived from an EMBL/GenBank/DDBJ whole genome shotgun (WGS) entry which is preliminary data.</text>
</comment>
<accession>A0A4R3M963</accession>
<dbReference type="OrthoDB" id="9799145at2"/>
<evidence type="ECO:0000259" key="2">
    <source>
        <dbReference type="PROSITE" id="PS51084"/>
    </source>
</evidence>
<dbReference type="RefSeq" id="WP_132807231.1">
    <property type="nucleotide sequence ID" value="NZ_SMAK01000008.1"/>
</dbReference>
<dbReference type="GO" id="GO:0016787">
    <property type="term" value="F:hydrolase activity"/>
    <property type="evidence" value="ECO:0007669"/>
    <property type="project" value="UniProtKB-KW"/>
</dbReference>
<sequence length="136" mass="15218">MSRQFRLDPRLEADSVFVAALDLCDVRLMNDAAYPWLILVPRLADVIEIFDLDNATRHRLIDEIARAGEALRATVGAEKLNIAALGNQVPQLHVHVIARFRTDPAWPGPVWGAAPRRAYGADERGELIERLADRLT</sequence>
<proteinExistence type="predicted"/>
<dbReference type="InterPro" id="IPR026026">
    <property type="entry name" value="HIT_Hint"/>
</dbReference>
<dbReference type="InterPro" id="IPR011146">
    <property type="entry name" value="HIT-like"/>
</dbReference>
<name>A0A4R3M963_9HYPH</name>
<dbReference type="EMBL" id="SMAK01000008">
    <property type="protein sequence ID" value="TCT08829.1"/>
    <property type="molecule type" value="Genomic_DNA"/>
</dbReference>
<evidence type="ECO:0000256" key="1">
    <source>
        <dbReference type="PROSITE-ProRule" id="PRU00464"/>
    </source>
</evidence>
<dbReference type="PIRSF" id="PIRSF000714">
    <property type="entry name" value="HIT"/>
    <property type="match status" value="1"/>
</dbReference>
<gene>
    <name evidence="3" type="ORF">EDC22_108142</name>
</gene>
<organism evidence="3 4">
    <name type="scientific">Tepidamorphus gemmatus</name>
    <dbReference type="NCBI Taxonomy" id="747076"/>
    <lineage>
        <taxon>Bacteria</taxon>
        <taxon>Pseudomonadati</taxon>
        <taxon>Pseudomonadota</taxon>
        <taxon>Alphaproteobacteria</taxon>
        <taxon>Hyphomicrobiales</taxon>
        <taxon>Tepidamorphaceae</taxon>
        <taxon>Tepidamorphus</taxon>
    </lineage>
</organism>
<evidence type="ECO:0000313" key="3">
    <source>
        <dbReference type="EMBL" id="TCT08829.1"/>
    </source>
</evidence>
<evidence type="ECO:0000313" key="4">
    <source>
        <dbReference type="Proteomes" id="UP000295678"/>
    </source>
</evidence>
<protein>
    <submittedName>
        <fullName evidence="3">Diadenosine tetraphosphate (Ap4A) HIT family hydrolase</fullName>
    </submittedName>
</protein>
<dbReference type="PROSITE" id="PS51084">
    <property type="entry name" value="HIT_2"/>
    <property type="match status" value="1"/>
</dbReference>
<feature type="domain" description="HIT" evidence="2">
    <location>
        <begin position="37"/>
        <end position="106"/>
    </location>
</feature>
<dbReference type="Proteomes" id="UP000295678">
    <property type="component" value="Unassembled WGS sequence"/>
</dbReference>
<dbReference type="InterPro" id="IPR036265">
    <property type="entry name" value="HIT-like_sf"/>
</dbReference>
<dbReference type="SUPFAM" id="SSF54197">
    <property type="entry name" value="HIT-like"/>
    <property type="match status" value="1"/>
</dbReference>
<dbReference type="AlphaFoldDB" id="A0A4R3M963"/>
<reference evidence="3 4" key="1">
    <citation type="submission" date="2019-03" db="EMBL/GenBank/DDBJ databases">
        <title>Genomic Encyclopedia of Type Strains, Phase IV (KMG-IV): sequencing the most valuable type-strain genomes for metagenomic binning, comparative biology and taxonomic classification.</title>
        <authorList>
            <person name="Goeker M."/>
        </authorList>
    </citation>
    <scope>NUCLEOTIDE SEQUENCE [LARGE SCALE GENOMIC DNA]</scope>
    <source>
        <strain evidence="3 4">DSM 19345</strain>
    </source>
</reference>
<keyword evidence="3" id="KW-0378">Hydrolase</keyword>
<keyword evidence="4" id="KW-1185">Reference proteome</keyword>